<evidence type="ECO:0000256" key="3">
    <source>
        <dbReference type="ARBA" id="ARBA00022622"/>
    </source>
</evidence>
<dbReference type="PROSITE" id="PS51485">
    <property type="entry name" value="PHYTOCYANIN"/>
    <property type="match status" value="1"/>
</dbReference>
<name>A0A811NVN7_9POAL</name>
<dbReference type="InterPro" id="IPR041846">
    <property type="entry name" value="ENL_dom"/>
</dbReference>
<evidence type="ECO:0000313" key="14">
    <source>
        <dbReference type="Proteomes" id="UP000604825"/>
    </source>
</evidence>
<keyword evidence="10" id="KW-0812">Transmembrane</keyword>
<comment type="similarity">
    <text evidence="9">Belongs to the early nodulin-like (ENODL) family.</text>
</comment>
<dbReference type="EMBL" id="CAJGYO010000005">
    <property type="protein sequence ID" value="CAD6229548.1"/>
    <property type="molecule type" value="Genomic_DNA"/>
</dbReference>
<dbReference type="PANTHER" id="PTHR33021">
    <property type="entry name" value="BLUE COPPER PROTEIN"/>
    <property type="match status" value="1"/>
</dbReference>
<evidence type="ECO:0000256" key="4">
    <source>
        <dbReference type="ARBA" id="ARBA00022729"/>
    </source>
</evidence>
<dbReference type="FunFam" id="2.60.40.420:FF:000066">
    <property type="entry name" value="Early nodulin-like protein 9"/>
    <property type="match status" value="1"/>
</dbReference>
<dbReference type="Gene3D" id="2.60.40.420">
    <property type="entry name" value="Cupredoxins - blue copper proteins"/>
    <property type="match status" value="1"/>
</dbReference>
<evidence type="ECO:0000256" key="7">
    <source>
        <dbReference type="ARBA" id="ARBA00023180"/>
    </source>
</evidence>
<feature type="signal peptide" evidence="11">
    <location>
        <begin position="1"/>
        <end position="26"/>
    </location>
</feature>
<dbReference type="GO" id="GO:0009055">
    <property type="term" value="F:electron transfer activity"/>
    <property type="evidence" value="ECO:0007669"/>
    <property type="project" value="InterPro"/>
</dbReference>
<dbReference type="GO" id="GO:0098552">
    <property type="term" value="C:side of membrane"/>
    <property type="evidence" value="ECO:0007669"/>
    <property type="project" value="UniProtKB-KW"/>
</dbReference>
<evidence type="ECO:0000256" key="5">
    <source>
        <dbReference type="ARBA" id="ARBA00023136"/>
    </source>
</evidence>
<keyword evidence="6" id="KW-1015">Disulfide bond</keyword>
<dbReference type="PANTHER" id="PTHR33021:SF376">
    <property type="entry name" value="OS01G0788700 PROTEIN"/>
    <property type="match status" value="1"/>
</dbReference>
<dbReference type="Pfam" id="PF02298">
    <property type="entry name" value="Cu_bind_like"/>
    <property type="match status" value="1"/>
</dbReference>
<dbReference type="SUPFAM" id="SSF49503">
    <property type="entry name" value="Cupredoxins"/>
    <property type="match status" value="1"/>
</dbReference>
<dbReference type="OrthoDB" id="691587at2759"/>
<proteinExistence type="inferred from homology"/>
<keyword evidence="2" id="KW-1003">Cell membrane</keyword>
<accession>A0A811NVN7</accession>
<evidence type="ECO:0000256" key="8">
    <source>
        <dbReference type="ARBA" id="ARBA00023288"/>
    </source>
</evidence>
<evidence type="ECO:0000256" key="2">
    <source>
        <dbReference type="ARBA" id="ARBA00022475"/>
    </source>
</evidence>
<evidence type="ECO:0000256" key="6">
    <source>
        <dbReference type="ARBA" id="ARBA00023157"/>
    </source>
</evidence>
<evidence type="ECO:0000313" key="13">
    <source>
        <dbReference type="EMBL" id="CAD6229548.1"/>
    </source>
</evidence>
<feature type="domain" description="Phytocyanin" evidence="12">
    <location>
        <begin position="27"/>
        <end position="136"/>
    </location>
</feature>
<comment type="subcellular location">
    <subcellularLocation>
        <location evidence="1">Cell membrane</location>
        <topology evidence="1">Lipid-anchor</topology>
        <topology evidence="1">GPI-anchor</topology>
    </subcellularLocation>
</comment>
<dbReference type="Proteomes" id="UP000604825">
    <property type="component" value="Unassembled WGS sequence"/>
</dbReference>
<feature type="chain" id="PRO_5032996979" description="Phytocyanin domain-containing protein" evidence="11">
    <location>
        <begin position="27"/>
        <end position="207"/>
    </location>
</feature>
<keyword evidence="3" id="KW-0336">GPI-anchor</keyword>
<evidence type="ECO:0000259" key="12">
    <source>
        <dbReference type="PROSITE" id="PS51485"/>
    </source>
</evidence>
<dbReference type="GO" id="GO:0005886">
    <property type="term" value="C:plasma membrane"/>
    <property type="evidence" value="ECO:0007669"/>
    <property type="project" value="UniProtKB-SubCell"/>
</dbReference>
<dbReference type="InterPro" id="IPR008972">
    <property type="entry name" value="Cupredoxin"/>
</dbReference>
<protein>
    <recommendedName>
        <fullName evidence="12">Phytocyanin domain-containing protein</fullName>
    </recommendedName>
</protein>
<keyword evidence="5 10" id="KW-0472">Membrane</keyword>
<dbReference type="InterPro" id="IPR039391">
    <property type="entry name" value="Phytocyanin-like"/>
</dbReference>
<organism evidence="13 14">
    <name type="scientific">Miscanthus lutarioriparius</name>
    <dbReference type="NCBI Taxonomy" id="422564"/>
    <lineage>
        <taxon>Eukaryota</taxon>
        <taxon>Viridiplantae</taxon>
        <taxon>Streptophyta</taxon>
        <taxon>Embryophyta</taxon>
        <taxon>Tracheophyta</taxon>
        <taxon>Spermatophyta</taxon>
        <taxon>Magnoliopsida</taxon>
        <taxon>Liliopsida</taxon>
        <taxon>Poales</taxon>
        <taxon>Poaceae</taxon>
        <taxon>PACMAD clade</taxon>
        <taxon>Panicoideae</taxon>
        <taxon>Andropogonodae</taxon>
        <taxon>Andropogoneae</taxon>
        <taxon>Saccharinae</taxon>
        <taxon>Miscanthus</taxon>
    </lineage>
</organism>
<keyword evidence="10" id="KW-1133">Transmembrane helix</keyword>
<reference evidence="13" key="1">
    <citation type="submission" date="2020-10" db="EMBL/GenBank/DDBJ databases">
        <authorList>
            <person name="Han B."/>
            <person name="Lu T."/>
            <person name="Zhao Q."/>
            <person name="Huang X."/>
            <person name="Zhao Y."/>
        </authorList>
    </citation>
    <scope>NUCLEOTIDE SEQUENCE</scope>
</reference>
<evidence type="ECO:0000256" key="1">
    <source>
        <dbReference type="ARBA" id="ARBA00004609"/>
    </source>
</evidence>
<comment type="caution">
    <text evidence="13">The sequence shown here is derived from an EMBL/GenBank/DDBJ whole genome shotgun (WGS) entry which is preliminary data.</text>
</comment>
<evidence type="ECO:0000256" key="9">
    <source>
        <dbReference type="ARBA" id="ARBA00035011"/>
    </source>
</evidence>
<keyword evidence="4 11" id="KW-0732">Signal</keyword>
<dbReference type="AlphaFoldDB" id="A0A811NVN7"/>
<evidence type="ECO:0000256" key="11">
    <source>
        <dbReference type="SAM" id="SignalP"/>
    </source>
</evidence>
<keyword evidence="14" id="KW-1185">Reference proteome</keyword>
<dbReference type="InterPro" id="IPR003245">
    <property type="entry name" value="Phytocyanin_dom"/>
</dbReference>
<gene>
    <name evidence="13" type="ORF">NCGR_LOCUS20071</name>
</gene>
<dbReference type="CDD" id="cd11019">
    <property type="entry name" value="OsENODL1_like"/>
    <property type="match status" value="1"/>
</dbReference>
<keyword evidence="8" id="KW-0449">Lipoprotein</keyword>
<feature type="transmembrane region" description="Helical" evidence="10">
    <location>
        <begin position="188"/>
        <end position="206"/>
    </location>
</feature>
<evidence type="ECO:0000256" key="10">
    <source>
        <dbReference type="SAM" id="Phobius"/>
    </source>
</evidence>
<keyword evidence="7" id="KW-0325">Glycoprotein</keyword>
<sequence length="207" mass="21317">MAHGRVMRCVFLACLVAASVSSTASAFVFKAGGTGEWRVPAAAASGTGNVSAYNAWAQRNRFRVGDAIAFTYQPGNDSVLLVDKRSYDACDTSAPIDTFAEGSTVFTFTRSGPFYFISGNKDNCNRGEKLIVVVMAERAAIGNGTEPGAGLAPSPNGPFSSFSPPPPFGIDISPTAAYPPPSAAAPRMAGVAGTAAFAIGALFYALV</sequence>